<gene>
    <name evidence="5" type="ORF">HKX02_15545</name>
    <name evidence="6" type="ORF">OHAE_1318</name>
</gene>
<dbReference type="EMBL" id="OOFM01000005">
    <property type="protein sequence ID" value="SPL65451.1"/>
    <property type="molecule type" value="Genomic_DNA"/>
</dbReference>
<keyword evidence="3" id="KW-0472">Membrane</keyword>
<evidence type="ECO:0000313" key="5">
    <source>
        <dbReference type="EMBL" id="NNU61647.1"/>
    </source>
</evidence>
<dbReference type="InterPro" id="IPR043128">
    <property type="entry name" value="Rev_trsase/Diguanyl_cyclase"/>
</dbReference>
<dbReference type="Proteomes" id="UP000246073">
    <property type="component" value="Unassembled WGS sequence"/>
</dbReference>
<dbReference type="InterPro" id="IPR029787">
    <property type="entry name" value="Nucleotide_cyclase"/>
</dbReference>
<dbReference type="CDD" id="cd01949">
    <property type="entry name" value="GGDEF"/>
    <property type="match status" value="1"/>
</dbReference>
<dbReference type="PROSITE" id="PS50887">
    <property type="entry name" value="GGDEF"/>
    <property type="match status" value="1"/>
</dbReference>
<dbReference type="SMART" id="SM00267">
    <property type="entry name" value="GGDEF"/>
    <property type="match status" value="1"/>
</dbReference>
<keyword evidence="3" id="KW-1133">Transmembrane helix</keyword>
<keyword evidence="8" id="KW-1185">Reference proteome</keyword>
<dbReference type="Pfam" id="PF00990">
    <property type="entry name" value="GGDEF"/>
    <property type="match status" value="1"/>
</dbReference>
<dbReference type="PANTHER" id="PTHR45138:SF9">
    <property type="entry name" value="DIGUANYLATE CYCLASE DGCM-RELATED"/>
    <property type="match status" value="1"/>
</dbReference>
<accession>A0A2P9HMU6</accession>
<reference evidence="6" key="2">
    <citation type="submission" date="2017-12" db="EMBL/GenBank/DDBJ databases">
        <authorList>
            <person name="Hurst M.R.H."/>
        </authorList>
    </citation>
    <scope>NUCLEOTIDE SEQUENCE [LARGE SCALE GENOMIC DNA]</scope>
    <source>
        <strain evidence="6">FI11154</strain>
    </source>
</reference>
<dbReference type="NCBIfam" id="TIGR00254">
    <property type="entry name" value="GGDEF"/>
    <property type="match status" value="1"/>
</dbReference>
<dbReference type="FunFam" id="3.30.70.270:FF:000001">
    <property type="entry name" value="Diguanylate cyclase domain protein"/>
    <property type="match status" value="1"/>
</dbReference>
<reference evidence="5 8" key="3">
    <citation type="submission" date="2020-05" db="EMBL/GenBank/DDBJ databases">
        <title>Draft Genome Sequence of Ochrobactrum soli Isolated from Stable Fly Gut.</title>
        <authorList>
            <person name="Pileggi M.T."/>
            <person name="Vazhakkala L.J."/>
            <person name="Wong C.N."/>
        </authorList>
    </citation>
    <scope>NUCLEOTIDE SEQUENCE [LARGE SCALE GENOMIC DNA]</scope>
    <source>
        <strain evidence="5 8">MTP-C0764</strain>
    </source>
</reference>
<proteinExistence type="predicted"/>
<evidence type="ECO:0000259" key="4">
    <source>
        <dbReference type="PROSITE" id="PS50887"/>
    </source>
</evidence>
<comment type="catalytic activity">
    <reaction evidence="2">
        <text>2 GTP = 3',3'-c-di-GMP + 2 diphosphate</text>
        <dbReference type="Rhea" id="RHEA:24898"/>
        <dbReference type="ChEBI" id="CHEBI:33019"/>
        <dbReference type="ChEBI" id="CHEBI:37565"/>
        <dbReference type="ChEBI" id="CHEBI:58805"/>
        <dbReference type="EC" id="2.7.7.65"/>
    </reaction>
</comment>
<organism evidence="6 7">
    <name type="scientific">Ochrobactrum soli</name>
    <dbReference type="NCBI Taxonomy" id="2448455"/>
    <lineage>
        <taxon>Bacteria</taxon>
        <taxon>Pseudomonadati</taxon>
        <taxon>Pseudomonadota</taxon>
        <taxon>Alphaproteobacteria</taxon>
        <taxon>Hyphomicrobiales</taxon>
        <taxon>Brucellaceae</taxon>
        <taxon>Brucella/Ochrobactrum group</taxon>
        <taxon>Ochrobactrum</taxon>
    </lineage>
</organism>
<dbReference type="GO" id="GO:0052621">
    <property type="term" value="F:diguanylate cyclase activity"/>
    <property type="evidence" value="ECO:0007669"/>
    <property type="project" value="UniProtKB-EC"/>
</dbReference>
<sequence>MKAALWKAGVITLSVVLFSVTLTWTAAALSGERPGIVALALSSGIPFATAFPSLAYIFRQHNRLKDAYTQLERAHVELQARARVDHMTGLLNREALFDAMKVSRSRIETGVLMVIDADHFKAINDTFGHSAGDRALKLIAFALQNVTRKGDLVGRIGGEEFCVFLPGASSETGVRVAQRIRTEVEGTPFHSTEYQVYPLTISIGVASAPKTETNSQVMSRADRCLYMAKQRGRNCVVLDEESARLASASVVSINSGREIARS</sequence>
<dbReference type="AlphaFoldDB" id="A0A2P9HMU6"/>
<dbReference type="Proteomes" id="UP000574931">
    <property type="component" value="Unassembled WGS sequence"/>
</dbReference>
<evidence type="ECO:0000313" key="8">
    <source>
        <dbReference type="Proteomes" id="UP000574931"/>
    </source>
</evidence>
<dbReference type="Gene3D" id="3.30.70.270">
    <property type="match status" value="1"/>
</dbReference>
<evidence type="ECO:0000313" key="7">
    <source>
        <dbReference type="Proteomes" id="UP000246073"/>
    </source>
</evidence>
<dbReference type="EMBL" id="JABFCY010000009">
    <property type="protein sequence ID" value="NNU61647.1"/>
    <property type="molecule type" value="Genomic_DNA"/>
</dbReference>
<dbReference type="PANTHER" id="PTHR45138">
    <property type="entry name" value="REGULATORY COMPONENTS OF SENSORY TRANSDUCTION SYSTEM"/>
    <property type="match status" value="1"/>
</dbReference>
<evidence type="ECO:0000256" key="2">
    <source>
        <dbReference type="ARBA" id="ARBA00034247"/>
    </source>
</evidence>
<reference evidence="7" key="1">
    <citation type="submission" date="2017-12" db="EMBL/GenBank/DDBJ databases">
        <authorList>
            <person name="Diaz M."/>
        </authorList>
    </citation>
    <scope>NUCLEOTIDE SEQUENCE [LARGE SCALE GENOMIC DNA]</scope>
    <source>
        <strain evidence="7">FI11154</strain>
    </source>
</reference>
<dbReference type="InterPro" id="IPR000160">
    <property type="entry name" value="GGDEF_dom"/>
</dbReference>
<dbReference type="InterPro" id="IPR050469">
    <property type="entry name" value="Diguanylate_Cyclase"/>
</dbReference>
<protein>
    <recommendedName>
        <fullName evidence="1">diguanylate cyclase</fullName>
        <ecNumber evidence="1">2.7.7.65</ecNumber>
    </recommendedName>
</protein>
<feature type="transmembrane region" description="Helical" evidence="3">
    <location>
        <begin position="38"/>
        <end position="58"/>
    </location>
</feature>
<dbReference type="EC" id="2.7.7.65" evidence="1"/>
<evidence type="ECO:0000313" key="6">
    <source>
        <dbReference type="EMBL" id="SPL65451.1"/>
    </source>
</evidence>
<evidence type="ECO:0000256" key="3">
    <source>
        <dbReference type="SAM" id="Phobius"/>
    </source>
</evidence>
<dbReference type="SUPFAM" id="SSF55073">
    <property type="entry name" value="Nucleotide cyclase"/>
    <property type="match status" value="1"/>
</dbReference>
<evidence type="ECO:0000256" key="1">
    <source>
        <dbReference type="ARBA" id="ARBA00012528"/>
    </source>
</evidence>
<feature type="domain" description="GGDEF" evidence="4">
    <location>
        <begin position="108"/>
        <end position="241"/>
    </location>
</feature>
<name>A0A2P9HMU6_9HYPH</name>
<keyword evidence="3" id="KW-0812">Transmembrane</keyword>
<dbReference type="RefSeq" id="WP_109369091.1">
    <property type="nucleotide sequence ID" value="NZ_JABFCY010000009.1"/>
</dbReference>